<protein>
    <submittedName>
        <fullName evidence="3">DUF1336 domain containing protein</fullName>
    </submittedName>
</protein>
<gene>
    <name evidence="3" type="ORF">MUK42_32427</name>
</gene>
<dbReference type="Proteomes" id="UP001055439">
    <property type="component" value="Chromosome 4"/>
</dbReference>
<dbReference type="AlphaFoldDB" id="A0A9E7FK93"/>
<accession>A0A9E7FK93</accession>
<dbReference type="Pfam" id="PF07059">
    <property type="entry name" value="EDR2_C"/>
    <property type="match status" value="1"/>
</dbReference>
<evidence type="ECO:0000313" key="4">
    <source>
        <dbReference type="Proteomes" id="UP001055439"/>
    </source>
</evidence>
<dbReference type="OrthoDB" id="9970435at2759"/>
<keyword evidence="4" id="KW-1185">Reference proteome</keyword>
<dbReference type="InterPro" id="IPR009769">
    <property type="entry name" value="EDR2_C"/>
</dbReference>
<feature type="compositionally biased region" description="Basic residues" evidence="1">
    <location>
        <begin position="10"/>
        <end position="26"/>
    </location>
</feature>
<name>A0A9E7FK93_9LILI</name>
<evidence type="ECO:0000256" key="1">
    <source>
        <dbReference type="SAM" id="MobiDB-lite"/>
    </source>
</evidence>
<evidence type="ECO:0000259" key="2">
    <source>
        <dbReference type="Pfam" id="PF07059"/>
    </source>
</evidence>
<dbReference type="EMBL" id="CP097506">
    <property type="protein sequence ID" value="URD95661.1"/>
    <property type="molecule type" value="Genomic_DNA"/>
</dbReference>
<dbReference type="PANTHER" id="PTHR31558:SF40">
    <property type="entry name" value="EXPRESSED PROTEIN"/>
    <property type="match status" value="1"/>
</dbReference>
<organism evidence="3 4">
    <name type="scientific">Musa troglodytarum</name>
    <name type="common">fe'i banana</name>
    <dbReference type="NCBI Taxonomy" id="320322"/>
    <lineage>
        <taxon>Eukaryota</taxon>
        <taxon>Viridiplantae</taxon>
        <taxon>Streptophyta</taxon>
        <taxon>Embryophyta</taxon>
        <taxon>Tracheophyta</taxon>
        <taxon>Spermatophyta</taxon>
        <taxon>Magnoliopsida</taxon>
        <taxon>Liliopsida</taxon>
        <taxon>Zingiberales</taxon>
        <taxon>Musaceae</taxon>
        <taxon>Musa</taxon>
    </lineage>
</organism>
<dbReference type="PANTHER" id="PTHR31558">
    <property type="entry name" value="CW14 PROTEIN"/>
    <property type="match status" value="1"/>
</dbReference>
<evidence type="ECO:0000313" key="3">
    <source>
        <dbReference type="EMBL" id="URD95661.1"/>
    </source>
</evidence>
<sequence>MGVCISKPSGRSRTRKYTHRSRKYHGKISGSRPKASKTQIGTAGNCLTDYALSEFVHVETAARTSGKFHLTQLQWHHSQIDSYGICQEDTWFDSVSILESDSDDDFSSVHGDSSPSVDEIGAQMLQYGNASRLVDAMYKLEGFCGTTPVTLAVGHYLKREGKMDKISCKDEAKDGGDGSEIIKPHRRELPVGKVNKTLGSEACVKKRKVLVDSYGSFKGSRERHDTEEKSLGNKKQSYLRKLVSSVSFNDKIYHMTKLSPSRQKKKSAVIRLSYTRKSYDGEETTEFRASTRLLFRPRGGLVIPHARGEKPTPGCWSHLDPSTFDLRGESYFRDKKKYPAPNYAPYYPIGVDLFVCPRKIHHIAQHIELPYVKPHGKLPSLLIVNIQMPTYPAAMFLGEGDGEGMSLVLYFKISESYDKEVSSSFQDLVRKFIDDEMERVKGFASESSVPFRERLKIIGGVVNPEDLNLSAAERKLIQGYNRKPVLSRPQHNFYQGENYFEIDLDIHRFSYISRKGLEAFRDRLKHGILDLGLTIQAQKQEELPEQVLCCMRLNKIDLVDRGQIPTLVTLGD</sequence>
<reference evidence="3" key="1">
    <citation type="submission" date="2022-05" db="EMBL/GenBank/DDBJ databases">
        <title>The Musa troglodytarum L. genome provides insights into the mechanism of non-climacteric behaviour and enrichment of carotenoids.</title>
        <authorList>
            <person name="Wang J."/>
        </authorList>
    </citation>
    <scope>NUCLEOTIDE SEQUENCE</scope>
    <source>
        <tissue evidence="3">Leaf</tissue>
    </source>
</reference>
<proteinExistence type="predicted"/>
<feature type="region of interest" description="Disordered" evidence="1">
    <location>
        <begin position="1"/>
        <end position="39"/>
    </location>
</feature>
<feature type="domain" description="Protein ENHANCED DISEASE RESISTANCE 2 C-terminal" evidence="2">
    <location>
        <begin position="316"/>
        <end position="557"/>
    </location>
</feature>